<protein>
    <submittedName>
        <fullName evidence="1">Uncharacterized protein</fullName>
    </submittedName>
</protein>
<proteinExistence type="predicted"/>
<name>A0ACD3ZC50_FUSSC</name>
<evidence type="ECO:0000313" key="1">
    <source>
        <dbReference type="EMBL" id="UPK98662.1"/>
    </source>
</evidence>
<keyword evidence="2" id="KW-1185">Reference proteome</keyword>
<gene>
    <name evidence="1" type="ORF">LCI18_009597</name>
</gene>
<reference evidence="1" key="1">
    <citation type="submission" date="2021-11" db="EMBL/GenBank/DDBJ databases">
        <title>Fusarium solani-melongenae Genome sequencing and assembly.</title>
        <authorList>
            <person name="Xie S."/>
            <person name="Huang L."/>
            <person name="Zhang X."/>
        </authorList>
    </citation>
    <scope>NUCLEOTIDE SEQUENCE</scope>
    <source>
        <strain evidence="1">CRI 24-3</strain>
    </source>
</reference>
<accession>A0ACD3ZC50</accession>
<dbReference type="Proteomes" id="UP000830768">
    <property type="component" value="Chromosome 8"/>
</dbReference>
<organism evidence="1 2">
    <name type="scientific">Fusarium solani subsp. cucurbitae</name>
    <name type="common">Neocosmosporum cucurbitae</name>
    <dbReference type="NCBI Taxonomy" id="2747967"/>
    <lineage>
        <taxon>Eukaryota</taxon>
        <taxon>Fungi</taxon>
        <taxon>Dikarya</taxon>
        <taxon>Ascomycota</taxon>
        <taxon>Pezizomycotina</taxon>
        <taxon>Sordariomycetes</taxon>
        <taxon>Hypocreomycetidae</taxon>
        <taxon>Hypocreales</taxon>
        <taxon>Nectriaceae</taxon>
        <taxon>Fusarium</taxon>
        <taxon>Fusarium solani species complex</taxon>
    </lineage>
</organism>
<sequence>MSNRTLVSLTLRQHAWIRIPFLSHQAVLARQLFLTPMSTSPPPTPPSRSPDDDECRFKIITSPCEWVEDYCPGGYHPVHLGDTFHDGQYRVIRKLGEGSYSTVWLAHDLINKRYVALKIQVSQVSTCSNELPVLRHIARQLPEQGDTHVTKLLDEFQHNGPNGTHECLVFEPMGPSVNTMVEELPQFKPRKFGMTVRYPPPMAKSILKQSLLALEFLHKHGISHGDFQPGNILFALHNIDSTPEEVLRQEEDVQARSISPPVERGSSQSK</sequence>
<dbReference type="EMBL" id="CP090036">
    <property type="protein sequence ID" value="UPK98662.1"/>
    <property type="molecule type" value="Genomic_DNA"/>
</dbReference>
<evidence type="ECO:0000313" key="2">
    <source>
        <dbReference type="Proteomes" id="UP000830768"/>
    </source>
</evidence>